<reference evidence="1" key="1">
    <citation type="journal article" date="2021" name="Mol. Ecol. Resour.">
        <title>Apolygus lucorum genome provides insights into omnivorousness and mesophyll feeding.</title>
        <authorList>
            <person name="Liu Y."/>
            <person name="Liu H."/>
            <person name="Wang H."/>
            <person name="Huang T."/>
            <person name="Liu B."/>
            <person name="Yang B."/>
            <person name="Yin L."/>
            <person name="Li B."/>
            <person name="Zhang Y."/>
            <person name="Zhang S."/>
            <person name="Jiang F."/>
            <person name="Zhang X."/>
            <person name="Ren Y."/>
            <person name="Wang B."/>
            <person name="Wang S."/>
            <person name="Lu Y."/>
            <person name="Wu K."/>
            <person name="Fan W."/>
            <person name="Wang G."/>
        </authorList>
    </citation>
    <scope>NUCLEOTIDE SEQUENCE</scope>
    <source>
        <strain evidence="1">12Hb</strain>
    </source>
</reference>
<gene>
    <name evidence="1" type="ORF">GE061_004942</name>
</gene>
<dbReference type="OrthoDB" id="10665575at2759"/>
<evidence type="ECO:0000313" key="2">
    <source>
        <dbReference type="Proteomes" id="UP000466442"/>
    </source>
</evidence>
<accession>A0A8S9WWA3</accession>
<organism evidence="1 2">
    <name type="scientific">Apolygus lucorum</name>
    <name type="common">Small green plant bug</name>
    <name type="synonym">Lygocoris lucorum</name>
    <dbReference type="NCBI Taxonomy" id="248454"/>
    <lineage>
        <taxon>Eukaryota</taxon>
        <taxon>Metazoa</taxon>
        <taxon>Ecdysozoa</taxon>
        <taxon>Arthropoda</taxon>
        <taxon>Hexapoda</taxon>
        <taxon>Insecta</taxon>
        <taxon>Pterygota</taxon>
        <taxon>Neoptera</taxon>
        <taxon>Paraneoptera</taxon>
        <taxon>Hemiptera</taxon>
        <taxon>Heteroptera</taxon>
        <taxon>Panheteroptera</taxon>
        <taxon>Cimicomorpha</taxon>
        <taxon>Miridae</taxon>
        <taxon>Mirini</taxon>
        <taxon>Apolygus</taxon>
    </lineage>
</organism>
<dbReference type="AlphaFoldDB" id="A0A8S9WWA3"/>
<protein>
    <submittedName>
        <fullName evidence="1">Uncharacterized protein</fullName>
    </submittedName>
</protein>
<sequence length="255" mass="29002">MECQCPLIPCSKPHPGEEKPGPCREEPPFWWLSRDTERASREPESGDFYTTLTDFKEVEKYDVIGEMKLNDPDEYIPGEIYQSQKPQQTIAASCQPFQGVQWTPKSPDFYKPFDINSVPQADNYLYRMVKKRQQLDLASTLKEDSDYSLKGETKLDSVGRSVHYEEAPLQALPSRSALKQATRLCTEHFFCECHQHHSLPKSTTSSKTTVCEKCGCEYNVLDPSLIDVSTRIMAATSSHIAATNPYCFRDVIGRN</sequence>
<evidence type="ECO:0000313" key="1">
    <source>
        <dbReference type="EMBL" id="KAF6200499.1"/>
    </source>
</evidence>
<keyword evidence="2" id="KW-1185">Reference proteome</keyword>
<dbReference type="EMBL" id="WIXP02000013">
    <property type="protein sequence ID" value="KAF6200499.1"/>
    <property type="molecule type" value="Genomic_DNA"/>
</dbReference>
<proteinExistence type="predicted"/>
<dbReference type="Proteomes" id="UP000466442">
    <property type="component" value="Unassembled WGS sequence"/>
</dbReference>
<comment type="caution">
    <text evidence="1">The sequence shown here is derived from an EMBL/GenBank/DDBJ whole genome shotgun (WGS) entry which is preliminary data.</text>
</comment>
<name>A0A8S9WWA3_APOLU</name>